<dbReference type="InterPro" id="IPR016187">
    <property type="entry name" value="CTDL_fold"/>
</dbReference>
<comment type="subcellular location">
    <subcellularLocation>
        <location evidence="1">Secreted</location>
    </subcellularLocation>
</comment>
<sequence>MLKSAAICLYFATVAWHVNKCLADPKDSGRSVCLLDDPPNQCGQFCLTALKPMINHIDRHQDEWMSACGATKANQTQGKLEHIKSQLLSLQSGQSNMQEALRKVGSSLETSWEKLNPEDVKARLERMESQSTAQMELLKAVKTSMEASKQAVPRDFVKAGSRYFYIEDNSKQNWFSAGHTCRRMGGYLASPRKEELDALNLKAGVTYWFGISDLADEGRFISSFNGNPASFLKWRPNEPNNVRNSQHCVTFNNRGMDDDNCDKKFNFICQASEENL</sequence>
<feature type="signal peptide" evidence="5">
    <location>
        <begin position="1"/>
        <end position="23"/>
    </location>
</feature>
<reference evidence="8" key="2">
    <citation type="submission" date="2025-08" db="UniProtKB">
        <authorList>
            <consortium name="RefSeq"/>
        </authorList>
    </citation>
    <scope>IDENTIFICATION</scope>
    <source>
        <strain evidence="8">14028-0561.14</strain>
        <tissue evidence="8">Whole fly</tissue>
    </source>
</reference>
<evidence type="ECO:0000256" key="3">
    <source>
        <dbReference type="ARBA" id="ARBA00022729"/>
    </source>
</evidence>
<feature type="chain" id="PRO_5027594936" evidence="5">
    <location>
        <begin position="24"/>
        <end position="276"/>
    </location>
</feature>
<dbReference type="SUPFAM" id="SSF56436">
    <property type="entry name" value="C-type lectin-like"/>
    <property type="match status" value="1"/>
</dbReference>
<accession>A0A6P4HU24</accession>
<evidence type="ECO:0000256" key="5">
    <source>
        <dbReference type="SAM" id="SignalP"/>
    </source>
</evidence>
<dbReference type="Pfam" id="PF00059">
    <property type="entry name" value="Lectin_C"/>
    <property type="match status" value="1"/>
</dbReference>
<dbReference type="PROSITE" id="PS50041">
    <property type="entry name" value="C_TYPE_LECTIN_2"/>
    <property type="match status" value="1"/>
</dbReference>
<keyword evidence="2" id="KW-0964">Secreted</keyword>
<dbReference type="InterPro" id="IPR051663">
    <property type="entry name" value="CLec_Tetranectin-domain"/>
</dbReference>
<evidence type="ECO:0000256" key="1">
    <source>
        <dbReference type="ARBA" id="ARBA00004613"/>
    </source>
</evidence>
<protein>
    <submittedName>
        <fullName evidence="8">Accessory gland protein Acp29AB-like</fullName>
    </submittedName>
</protein>
<evidence type="ECO:0000256" key="2">
    <source>
        <dbReference type="ARBA" id="ARBA00022525"/>
    </source>
</evidence>
<dbReference type="InterPro" id="IPR016186">
    <property type="entry name" value="C-type_lectin-like/link_sf"/>
</dbReference>
<evidence type="ECO:0000313" key="8">
    <source>
        <dbReference type="RefSeq" id="XP_017019135.1"/>
    </source>
</evidence>
<dbReference type="Gene3D" id="3.10.100.10">
    <property type="entry name" value="Mannose-Binding Protein A, subunit A"/>
    <property type="match status" value="1"/>
</dbReference>
<organism evidence="7 8">
    <name type="scientific">Drosophila kikkawai</name>
    <name type="common">Fruit fly</name>
    <dbReference type="NCBI Taxonomy" id="30033"/>
    <lineage>
        <taxon>Eukaryota</taxon>
        <taxon>Metazoa</taxon>
        <taxon>Ecdysozoa</taxon>
        <taxon>Arthropoda</taxon>
        <taxon>Hexapoda</taxon>
        <taxon>Insecta</taxon>
        <taxon>Pterygota</taxon>
        <taxon>Neoptera</taxon>
        <taxon>Endopterygota</taxon>
        <taxon>Diptera</taxon>
        <taxon>Brachycera</taxon>
        <taxon>Muscomorpha</taxon>
        <taxon>Ephydroidea</taxon>
        <taxon>Drosophilidae</taxon>
        <taxon>Drosophila</taxon>
        <taxon>Sophophora</taxon>
    </lineage>
</organism>
<dbReference type="GeneID" id="108072480"/>
<dbReference type="Proteomes" id="UP001652661">
    <property type="component" value="Chromosome 2L"/>
</dbReference>
<keyword evidence="3 5" id="KW-0732">Signal</keyword>
<gene>
    <name evidence="8" type="primary">LOC108072480</name>
</gene>
<dbReference type="RefSeq" id="XP_017019135.1">
    <property type="nucleotide sequence ID" value="XM_017163646.2"/>
</dbReference>
<evidence type="ECO:0000256" key="4">
    <source>
        <dbReference type="ARBA" id="ARBA00022734"/>
    </source>
</evidence>
<dbReference type="PANTHER" id="PTHR22799:SF1">
    <property type="entry name" value="C-TYPE LECTIN DOMAIN FAMILY 11 MEMBER A"/>
    <property type="match status" value="1"/>
</dbReference>
<evidence type="ECO:0000259" key="6">
    <source>
        <dbReference type="PROSITE" id="PS50041"/>
    </source>
</evidence>
<dbReference type="CDD" id="cd00037">
    <property type="entry name" value="CLECT"/>
    <property type="match status" value="1"/>
</dbReference>
<dbReference type="OrthoDB" id="7647695at2759"/>
<dbReference type="GO" id="GO:0030246">
    <property type="term" value="F:carbohydrate binding"/>
    <property type="evidence" value="ECO:0007669"/>
    <property type="project" value="UniProtKB-KW"/>
</dbReference>
<reference evidence="7" key="1">
    <citation type="submission" date="2025-05" db="UniProtKB">
        <authorList>
            <consortium name="RefSeq"/>
        </authorList>
    </citation>
    <scope>NUCLEOTIDE SEQUENCE [LARGE SCALE GENOMIC DNA]</scope>
    <source>
        <strain evidence="7">14028-0561.14</strain>
    </source>
</reference>
<dbReference type="AlphaFoldDB" id="A0A6P4HU24"/>
<keyword evidence="4" id="KW-0430">Lectin</keyword>
<dbReference type="PANTHER" id="PTHR22799">
    <property type="entry name" value="TETRANECTIN-RELATED"/>
    <property type="match status" value="1"/>
</dbReference>
<dbReference type="GO" id="GO:0008083">
    <property type="term" value="F:growth factor activity"/>
    <property type="evidence" value="ECO:0007669"/>
    <property type="project" value="TreeGrafter"/>
</dbReference>
<name>A0A6P4HU24_DROKI</name>
<dbReference type="InterPro" id="IPR001304">
    <property type="entry name" value="C-type_lectin-like"/>
</dbReference>
<keyword evidence="7" id="KW-1185">Reference proteome</keyword>
<dbReference type="GO" id="GO:0005615">
    <property type="term" value="C:extracellular space"/>
    <property type="evidence" value="ECO:0007669"/>
    <property type="project" value="TreeGrafter"/>
</dbReference>
<evidence type="ECO:0000313" key="7">
    <source>
        <dbReference type="Proteomes" id="UP001652661"/>
    </source>
</evidence>
<feature type="domain" description="C-type lectin" evidence="6">
    <location>
        <begin position="158"/>
        <end position="270"/>
    </location>
</feature>
<proteinExistence type="predicted"/>
<dbReference type="SMART" id="SM00034">
    <property type="entry name" value="CLECT"/>
    <property type="match status" value="1"/>
</dbReference>